<protein>
    <submittedName>
        <fullName evidence="1">Putative esterase</fullName>
    </submittedName>
</protein>
<name>A0A0F6TDX1_9CORY</name>
<sequence>MTQKPDTDISNWIRSIQESTFTAPAPPRLETEQTRIIATQLLAQLKPHTGGFKISPAQDHDYEILTLLYPCFDASEHMVLIISSLTHAHKFDLTDFILPIVSIEGKDFHCASYLFPADLLATTEILRIDESELALKRTRYEWKELFNQALPLDIAGSLPEKVPVSKTSQTRSVLSFRTRSLLCFSPNTQPLHHMRAYSADIDGEIDAALFVPETVDSLLILSDGATYLTDYPLLEELQSDKLTATTAVLFITPTQEEKRFLLLGKEKALSNWLLDTGLAWVSTFMSIPQPDRCIIAGASLGGLAAAQLLRVAAHIAQKAIIQSASFWWYETDPATEGSALVQWSKHNPAVSLDIFLEVGTYEGYLLPWNRGFKKLLIEKNIAHTYREYSGGHDFACWRAGIIDGLRYFFS</sequence>
<evidence type="ECO:0000313" key="1">
    <source>
        <dbReference type="EMBL" id="AKE41589.1"/>
    </source>
</evidence>
<gene>
    <name evidence="1" type="ORF">UL82_07135</name>
</gene>
<reference evidence="1 2" key="1">
    <citation type="journal article" date="2015" name="Genome Announc.">
        <title>Complete Genome Sequence of Corynebacterium kutscheri DSM 20755, a Corynebacterial Type Strain with Remarkably Low G+C Content of Chromosomal DNA.</title>
        <authorList>
            <person name="Ruckert C."/>
            <person name="Albersmeier A."/>
            <person name="Winkler A."/>
            <person name="Tauch A."/>
        </authorList>
    </citation>
    <scope>NUCLEOTIDE SEQUENCE [LARGE SCALE GENOMIC DNA]</scope>
    <source>
        <strain evidence="1 2">DSM 20755</strain>
    </source>
</reference>
<dbReference type="InterPro" id="IPR029058">
    <property type="entry name" value="AB_hydrolase_fold"/>
</dbReference>
<dbReference type="STRING" id="35755.UL82_07135"/>
<dbReference type="KEGG" id="cku:UL82_07135"/>
<organism evidence="1 2">
    <name type="scientific">Corynebacterium kutscheri</name>
    <dbReference type="NCBI Taxonomy" id="35755"/>
    <lineage>
        <taxon>Bacteria</taxon>
        <taxon>Bacillati</taxon>
        <taxon>Actinomycetota</taxon>
        <taxon>Actinomycetes</taxon>
        <taxon>Mycobacteriales</taxon>
        <taxon>Corynebacteriaceae</taxon>
        <taxon>Corynebacterium</taxon>
    </lineage>
</organism>
<dbReference type="AlphaFoldDB" id="A0A0F6TDX1"/>
<evidence type="ECO:0000313" key="2">
    <source>
        <dbReference type="Proteomes" id="UP000033457"/>
    </source>
</evidence>
<dbReference type="Gene3D" id="3.40.50.1820">
    <property type="entry name" value="alpha/beta hydrolase"/>
    <property type="match status" value="1"/>
</dbReference>
<dbReference type="OrthoDB" id="9775130at2"/>
<dbReference type="InterPro" id="IPR000801">
    <property type="entry name" value="Esterase-like"/>
</dbReference>
<accession>A0A0F6TDX1</accession>
<dbReference type="Proteomes" id="UP000033457">
    <property type="component" value="Chromosome"/>
</dbReference>
<dbReference type="HOGENOM" id="CLU_670334_0_0_11"/>
<dbReference type="EMBL" id="CP011312">
    <property type="protein sequence ID" value="AKE41589.1"/>
    <property type="molecule type" value="Genomic_DNA"/>
</dbReference>
<dbReference type="SUPFAM" id="SSF53474">
    <property type="entry name" value="alpha/beta-Hydrolases"/>
    <property type="match status" value="1"/>
</dbReference>
<dbReference type="PANTHER" id="PTHR48098">
    <property type="entry name" value="ENTEROCHELIN ESTERASE-RELATED"/>
    <property type="match status" value="1"/>
</dbReference>
<dbReference type="RefSeq" id="WP_046439942.1">
    <property type="nucleotide sequence ID" value="NZ_CP011312.1"/>
</dbReference>
<proteinExistence type="predicted"/>
<dbReference type="InterPro" id="IPR050583">
    <property type="entry name" value="Mycobacterial_A85_antigen"/>
</dbReference>
<dbReference type="Pfam" id="PF00756">
    <property type="entry name" value="Esterase"/>
    <property type="match status" value="1"/>
</dbReference>
<keyword evidence="2" id="KW-1185">Reference proteome</keyword>
<dbReference type="PANTHER" id="PTHR48098:SF3">
    <property type="entry name" value="IRON(III) ENTEROBACTIN ESTERASE"/>
    <property type="match status" value="1"/>
</dbReference>